<keyword evidence="1 6" id="KW-1277">Toxin-antitoxin system</keyword>
<evidence type="ECO:0000313" key="8">
    <source>
        <dbReference type="EMBL" id="MBZ2194987.1"/>
    </source>
</evidence>
<evidence type="ECO:0000256" key="4">
    <source>
        <dbReference type="ARBA" id="ARBA00022801"/>
    </source>
</evidence>
<protein>
    <recommendedName>
        <fullName evidence="6">Ribonuclease VapC</fullName>
        <shortName evidence="6">RNase VapC</shortName>
        <ecNumber evidence="6">3.1.-.-</ecNumber>
    </recommendedName>
    <alternativeName>
        <fullName evidence="6">Toxin VapC</fullName>
    </alternativeName>
</protein>
<dbReference type="Pfam" id="PF01850">
    <property type="entry name" value="PIN"/>
    <property type="match status" value="1"/>
</dbReference>
<feature type="domain" description="PIN" evidence="7">
    <location>
        <begin position="14"/>
        <end position="135"/>
    </location>
</feature>
<dbReference type="HAMAP" id="MF_00265">
    <property type="entry name" value="VapC_Nob1"/>
    <property type="match status" value="1"/>
</dbReference>
<organism evidence="8 9">
    <name type="scientific">Occultella gossypii</name>
    <dbReference type="NCBI Taxonomy" id="2800820"/>
    <lineage>
        <taxon>Bacteria</taxon>
        <taxon>Bacillati</taxon>
        <taxon>Actinomycetota</taxon>
        <taxon>Actinomycetes</taxon>
        <taxon>Micrococcales</taxon>
        <taxon>Ruaniaceae</taxon>
        <taxon>Occultella</taxon>
    </lineage>
</organism>
<dbReference type="PANTHER" id="PTHR38826:SF5">
    <property type="entry name" value="RIBONUCLEASE VAPC13"/>
    <property type="match status" value="1"/>
</dbReference>
<keyword evidence="6" id="KW-0800">Toxin</keyword>
<comment type="similarity">
    <text evidence="6">Belongs to the PINc/VapC protein family.</text>
</comment>
<keyword evidence="9" id="KW-1185">Reference proteome</keyword>
<evidence type="ECO:0000259" key="7">
    <source>
        <dbReference type="Pfam" id="PF01850"/>
    </source>
</evidence>
<dbReference type="EC" id="3.1.-.-" evidence="6"/>
<keyword evidence="4 6" id="KW-0378">Hydrolase</keyword>
<sequence>MRTTWTSATVPDIYLVDTAVFAYALGLPHERRDACRRIVGLAAEGEVELHASVEMVQGLLHHRMRRTQREAAVRQARAAGDLCVLHPFDAAVLARALELVSSTSLRGRDAVHAATAAVNGIARLLSSDPDFDGVPGLVRVDPGDLG</sequence>
<dbReference type="PANTHER" id="PTHR38826">
    <property type="entry name" value="RIBONUCLEASE VAPC13"/>
    <property type="match status" value="1"/>
</dbReference>
<comment type="cofactor">
    <cofactor evidence="6">
        <name>Mg(2+)</name>
        <dbReference type="ChEBI" id="CHEBI:18420"/>
    </cofactor>
</comment>
<dbReference type="InterPro" id="IPR022907">
    <property type="entry name" value="VapC_family"/>
</dbReference>
<dbReference type="EMBL" id="JAGSHT010000002">
    <property type="protein sequence ID" value="MBZ2194987.1"/>
    <property type="molecule type" value="Genomic_DNA"/>
</dbReference>
<feature type="binding site" evidence="6">
    <location>
        <position position="17"/>
    </location>
    <ligand>
        <name>Mg(2+)</name>
        <dbReference type="ChEBI" id="CHEBI:18420"/>
    </ligand>
</feature>
<comment type="caution">
    <text evidence="8">The sequence shown here is derived from an EMBL/GenBank/DDBJ whole genome shotgun (WGS) entry which is preliminary data.</text>
</comment>
<comment type="function">
    <text evidence="6">Toxic component of a toxin-antitoxin (TA) system. An RNase.</text>
</comment>
<dbReference type="SUPFAM" id="SSF88723">
    <property type="entry name" value="PIN domain-like"/>
    <property type="match status" value="1"/>
</dbReference>
<evidence type="ECO:0000256" key="6">
    <source>
        <dbReference type="HAMAP-Rule" id="MF_00265"/>
    </source>
</evidence>
<gene>
    <name evidence="6" type="primary">vapC</name>
    <name evidence="8" type="ORF">KCQ71_02385</name>
</gene>
<proteinExistence type="inferred from homology"/>
<reference evidence="8 9" key="1">
    <citation type="submission" date="2021-04" db="EMBL/GenBank/DDBJ databases">
        <title>Ruania sp. nov., isolated from sandy soil of mangrove forest.</title>
        <authorList>
            <person name="Ge X."/>
            <person name="Huang R."/>
            <person name="Liu W."/>
        </authorList>
    </citation>
    <scope>NUCLEOTIDE SEQUENCE [LARGE SCALE GENOMIC DNA]</scope>
    <source>
        <strain evidence="8 9">N2-46</strain>
    </source>
</reference>
<evidence type="ECO:0000256" key="3">
    <source>
        <dbReference type="ARBA" id="ARBA00022723"/>
    </source>
</evidence>
<keyword evidence="3 6" id="KW-0479">Metal-binding</keyword>
<dbReference type="RefSeq" id="WP_223402447.1">
    <property type="nucleotide sequence ID" value="NZ_JAGSHT010000002.1"/>
</dbReference>
<name>A0ABS7S3R9_9MICO</name>
<dbReference type="Gene3D" id="3.40.50.1010">
    <property type="entry name" value="5'-nuclease"/>
    <property type="match status" value="1"/>
</dbReference>
<accession>A0ABS7S3R9</accession>
<dbReference type="InterPro" id="IPR029060">
    <property type="entry name" value="PIN-like_dom_sf"/>
</dbReference>
<evidence type="ECO:0000256" key="2">
    <source>
        <dbReference type="ARBA" id="ARBA00022722"/>
    </source>
</evidence>
<keyword evidence="5 6" id="KW-0460">Magnesium</keyword>
<evidence type="ECO:0000313" key="9">
    <source>
        <dbReference type="Proteomes" id="UP000826651"/>
    </source>
</evidence>
<dbReference type="InterPro" id="IPR002716">
    <property type="entry name" value="PIN_dom"/>
</dbReference>
<keyword evidence="2 6" id="KW-0540">Nuclease</keyword>
<dbReference type="InterPro" id="IPR052106">
    <property type="entry name" value="PINc/VapC_TA"/>
</dbReference>
<evidence type="ECO:0000256" key="5">
    <source>
        <dbReference type="ARBA" id="ARBA00022842"/>
    </source>
</evidence>
<dbReference type="Proteomes" id="UP000826651">
    <property type="component" value="Unassembled WGS sequence"/>
</dbReference>
<evidence type="ECO:0000256" key="1">
    <source>
        <dbReference type="ARBA" id="ARBA00022649"/>
    </source>
</evidence>
<feature type="binding site" evidence="6">
    <location>
        <position position="109"/>
    </location>
    <ligand>
        <name>Mg(2+)</name>
        <dbReference type="ChEBI" id="CHEBI:18420"/>
    </ligand>
</feature>